<feature type="transmembrane region" description="Helical" evidence="1">
    <location>
        <begin position="44"/>
        <end position="63"/>
    </location>
</feature>
<keyword evidence="1" id="KW-0812">Transmembrane</keyword>
<name>A0A840LF98_9BURK</name>
<sequence>MSPLDAIWHLANFFAPAWCVAALLASACKLLWRRETRGLAWLRLLKWGGAGGSLGLLLALAVLGHDGKMMAYGLMLLGISLPQWWLAFRPAK</sequence>
<protein>
    <submittedName>
        <fullName evidence="2">Uncharacterized protein</fullName>
    </submittedName>
</protein>
<keyword evidence="3" id="KW-1185">Reference proteome</keyword>
<dbReference type="EMBL" id="JACHLP010000008">
    <property type="protein sequence ID" value="MBB4845312.1"/>
    <property type="molecule type" value="Genomic_DNA"/>
</dbReference>
<dbReference type="RefSeq" id="WP_184303120.1">
    <property type="nucleotide sequence ID" value="NZ_JACHLP010000008.1"/>
</dbReference>
<gene>
    <name evidence="2" type="ORF">HNP55_003859</name>
</gene>
<comment type="caution">
    <text evidence="2">The sequence shown here is derived from an EMBL/GenBank/DDBJ whole genome shotgun (WGS) entry which is preliminary data.</text>
</comment>
<proteinExistence type="predicted"/>
<dbReference type="Proteomes" id="UP000562027">
    <property type="component" value="Unassembled WGS sequence"/>
</dbReference>
<keyword evidence="1" id="KW-1133">Transmembrane helix</keyword>
<feature type="transmembrane region" description="Helical" evidence="1">
    <location>
        <begin position="6"/>
        <end position="32"/>
    </location>
</feature>
<feature type="transmembrane region" description="Helical" evidence="1">
    <location>
        <begin position="69"/>
        <end position="88"/>
    </location>
</feature>
<keyword evidence="1" id="KW-0472">Membrane</keyword>
<evidence type="ECO:0000313" key="2">
    <source>
        <dbReference type="EMBL" id="MBB4845312.1"/>
    </source>
</evidence>
<organism evidence="2 3">
    <name type="scientific">Roseateles oligotrophus</name>
    <dbReference type="NCBI Taxonomy" id="1769250"/>
    <lineage>
        <taxon>Bacteria</taxon>
        <taxon>Pseudomonadati</taxon>
        <taxon>Pseudomonadota</taxon>
        <taxon>Betaproteobacteria</taxon>
        <taxon>Burkholderiales</taxon>
        <taxon>Sphaerotilaceae</taxon>
        <taxon>Roseateles</taxon>
    </lineage>
</organism>
<dbReference type="AlphaFoldDB" id="A0A840LF98"/>
<evidence type="ECO:0000313" key="3">
    <source>
        <dbReference type="Proteomes" id="UP000562027"/>
    </source>
</evidence>
<reference evidence="2 3" key="1">
    <citation type="submission" date="2020-08" db="EMBL/GenBank/DDBJ databases">
        <title>Functional genomics of gut bacteria from endangered species of beetles.</title>
        <authorList>
            <person name="Carlos-Shanley C."/>
        </authorList>
    </citation>
    <scope>NUCLEOTIDE SEQUENCE [LARGE SCALE GENOMIC DNA]</scope>
    <source>
        <strain evidence="2 3">S00239</strain>
    </source>
</reference>
<evidence type="ECO:0000256" key="1">
    <source>
        <dbReference type="SAM" id="Phobius"/>
    </source>
</evidence>
<accession>A0A840LF98</accession>